<dbReference type="AlphaFoldDB" id="A0A1F5HGC3"/>
<dbReference type="EMBL" id="MFCA01000004">
    <property type="protein sequence ID" value="OGE03119.1"/>
    <property type="molecule type" value="Genomic_DNA"/>
</dbReference>
<reference evidence="2 3" key="1">
    <citation type="journal article" date="2016" name="Nat. Commun.">
        <title>Thousands of microbial genomes shed light on interconnected biogeochemical processes in an aquifer system.</title>
        <authorList>
            <person name="Anantharaman K."/>
            <person name="Brown C.T."/>
            <person name="Hug L.A."/>
            <person name="Sharon I."/>
            <person name="Castelle C.J."/>
            <person name="Probst A.J."/>
            <person name="Thomas B.C."/>
            <person name="Singh A."/>
            <person name="Wilkins M.J."/>
            <person name="Karaoz U."/>
            <person name="Brodie E.L."/>
            <person name="Williams K.H."/>
            <person name="Hubbard S.S."/>
            <person name="Banfield J.F."/>
        </authorList>
    </citation>
    <scope>NUCLEOTIDE SEQUENCE [LARGE SCALE GENOMIC DNA]</scope>
</reference>
<dbReference type="Proteomes" id="UP000176751">
    <property type="component" value="Unassembled WGS sequence"/>
</dbReference>
<evidence type="ECO:0000313" key="3">
    <source>
        <dbReference type="Proteomes" id="UP000176751"/>
    </source>
</evidence>
<proteinExistence type="predicted"/>
<evidence type="ECO:0000259" key="1">
    <source>
        <dbReference type="Pfam" id="PF00535"/>
    </source>
</evidence>
<sequence>MPAPISKLSLIVPAYNKDSEVFKSVCSFVYQLKKLPYDWEIIVVDDASRDFTLREAIRSKKFNGNTHRIKIFSYDLNQGKGFALYYGFKKSIGDIVVFADSDLDLPMENIPVALDYFQKNGADITIGSKRHPLSKVKYPLARKIQSKTYQMLIKLLFNLHVTDTQVGIKVFKREVLQDAFPRIVVKQFAFDLELLVVANSLGYKKITESPIVLNYQFSSTIRLKSILRILQDTFAIFYRKNWLKYYQVARYRLEQDESLITPQKAFI</sequence>
<comment type="caution">
    <text evidence="2">The sequence shown here is derived from an EMBL/GenBank/DDBJ whole genome shotgun (WGS) entry which is preliminary data.</text>
</comment>
<dbReference type="PANTHER" id="PTHR10859">
    <property type="entry name" value="GLYCOSYL TRANSFERASE"/>
    <property type="match status" value="1"/>
</dbReference>
<dbReference type="STRING" id="1797737.A2196_04050"/>
<dbReference type="Pfam" id="PF00535">
    <property type="entry name" value="Glycos_transf_2"/>
    <property type="match status" value="1"/>
</dbReference>
<dbReference type="GO" id="GO:0006487">
    <property type="term" value="P:protein N-linked glycosylation"/>
    <property type="evidence" value="ECO:0007669"/>
    <property type="project" value="TreeGrafter"/>
</dbReference>
<dbReference type="InterPro" id="IPR001173">
    <property type="entry name" value="Glyco_trans_2-like"/>
</dbReference>
<evidence type="ECO:0000313" key="2">
    <source>
        <dbReference type="EMBL" id="OGE03119.1"/>
    </source>
</evidence>
<dbReference type="InterPro" id="IPR029044">
    <property type="entry name" value="Nucleotide-diphossugar_trans"/>
</dbReference>
<name>A0A1F5HGC3_9BACT</name>
<organism evidence="2 3">
    <name type="scientific">Candidatus Curtissbacteria bacterium RIFOXYA1_FULL_41_14</name>
    <dbReference type="NCBI Taxonomy" id="1797737"/>
    <lineage>
        <taxon>Bacteria</taxon>
        <taxon>Candidatus Curtissiibacteriota</taxon>
    </lineage>
</organism>
<feature type="domain" description="Glycosyltransferase 2-like" evidence="1">
    <location>
        <begin position="9"/>
        <end position="178"/>
    </location>
</feature>
<gene>
    <name evidence="2" type="ORF">A2196_04050</name>
</gene>
<dbReference type="Gene3D" id="3.90.550.10">
    <property type="entry name" value="Spore Coat Polysaccharide Biosynthesis Protein SpsA, Chain A"/>
    <property type="match status" value="1"/>
</dbReference>
<accession>A0A1F5HGC3</accession>
<dbReference type="PANTHER" id="PTHR10859:SF91">
    <property type="entry name" value="DOLICHYL-PHOSPHATE BETA-GLUCOSYLTRANSFERASE"/>
    <property type="match status" value="1"/>
</dbReference>
<dbReference type="SUPFAM" id="SSF53448">
    <property type="entry name" value="Nucleotide-diphospho-sugar transferases"/>
    <property type="match status" value="1"/>
</dbReference>
<protein>
    <recommendedName>
        <fullName evidence="1">Glycosyltransferase 2-like domain-containing protein</fullName>
    </recommendedName>
</protein>